<evidence type="ECO:0000256" key="1">
    <source>
        <dbReference type="SAM" id="MobiDB-lite"/>
    </source>
</evidence>
<dbReference type="PANTHER" id="PTHR35450">
    <property type="entry name" value="REVERSE TRANSCRIPTASE DOMAIN-CONTAINING PROTEIN"/>
    <property type="match status" value="1"/>
</dbReference>
<organism evidence="2 3">
    <name type="scientific">Acropora cervicornis</name>
    <name type="common">Staghorn coral</name>
    <dbReference type="NCBI Taxonomy" id="6130"/>
    <lineage>
        <taxon>Eukaryota</taxon>
        <taxon>Metazoa</taxon>
        <taxon>Cnidaria</taxon>
        <taxon>Anthozoa</taxon>
        <taxon>Hexacorallia</taxon>
        <taxon>Scleractinia</taxon>
        <taxon>Astrocoeniina</taxon>
        <taxon>Acroporidae</taxon>
        <taxon>Acropora</taxon>
    </lineage>
</organism>
<reference evidence="2" key="2">
    <citation type="journal article" date="2023" name="Science">
        <title>Genomic signatures of disease resistance in endangered staghorn corals.</title>
        <authorList>
            <person name="Vollmer S.V."/>
            <person name="Selwyn J.D."/>
            <person name="Despard B.A."/>
            <person name="Roesel C.L."/>
        </authorList>
    </citation>
    <scope>NUCLEOTIDE SEQUENCE</scope>
    <source>
        <strain evidence="2">K2</strain>
    </source>
</reference>
<proteinExistence type="predicted"/>
<name>A0AAD9USP4_ACRCE</name>
<gene>
    <name evidence="2" type="ORF">P5673_031239</name>
</gene>
<feature type="non-terminal residue" evidence="2">
    <location>
        <position position="479"/>
    </location>
</feature>
<dbReference type="Proteomes" id="UP001249851">
    <property type="component" value="Unassembled WGS sequence"/>
</dbReference>
<feature type="compositionally biased region" description="Low complexity" evidence="1">
    <location>
        <begin position="41"/>
        <end position="51"/>
    </location>
</feature>
<protein>
    <recommendedName>
        <fullName evidence="4">Reverse transcriptase domain-containing protein</fullName>
    </recommendedName>
</protein>
<feature type="compositionally biased region" description="Basic and acidic residues" evidence="1">
    <location>
        <begin position="8"/>
        <end position="40"/>
    </location>
</feature>
<evidence type="ECO:0000313" key="2">
    <source>
        <dbReference type="EMBL" id="KAK2548569.1"/>
    </source>
</evidence>
<dbReference type="AlphaFoldDB" id="A0AAD9USP4"/>
<dbReference type="EMBL" id="JARQWQ010000144">
    <property type="protein sequence ID" value="KAK2548569.1"/>
    <property type="molecule type" value="Genomic_DNA"/>
</dbReference>
<feature type="region of interest" description="Disordered" evidence="1">
    <location>
        <begin position="1"/>
        <end position="53"/>
    </location>
</feature>
<dbReference type="PANTHER" id="PTHR35450:SF2">
    <property type="entry name" value="REVERSE TRANSCRIPTASE DOMAIN-CONTAINING PROTEIN"/>
    <property type="match status" value="1"/>
</dbReference>
<sequence>MKPRKANHTFDQDPVKFYGHLRDMLNQDKDKEKPKYEENRSSNNSKQTSSQTKEDFEKFWVPIWQNDQEGNLTSDWITEETVHNCVKKKKNWSSPDLDKITNFWIKEFSTLQALLADSITTLINDSSKSLPSWLAEGRTVMLPKKDNPIQQDFRPITCLNTMLNLSTMNLSLSSCKSTKELKVQWDKALLEDAAKNAKNISCVWIDVKKAFDSVAHNWLVTDLNKRLVCFYEKITKLWKTTLIVPTEKGTEKVGPIRIQRAILQGDSFCGINKCAAGHVKEGRSSQTKDYPCTVETRSLCWGKVKYYKFLGKYENATQLEKEVQRDASKEYIRRLSVIWSSLLSFTRKVKATNSFETSVLLYHMWTADWPIEHLRELERSTRQIMNDNKAKHKHESNSLLYLPVGKGGKGMQQLETLYKTTKIRTAHYLTLNRGGPWNINYKSASSIARSSLLRQSYEPVKTTTFAAHNFQPISSKPTP</sequence>
<accession>A0AAD9USP4</accession>
<evidence type="ECO:0000313" key="3">
    <source>
        <dbReference type="Proteomes" id="UP001249851"/>
    </source>
</evidence>
<reference evidence="2" key="1">
    <citation type="journal article" date="2023" name="G3 (Bethesda)">
        <title>Whole genome assembly and annotation of the endangered Caribbean coral Acropora cervicornis.</title>
        <authorList>
            <person name="Selwyn J.D."/>
            <person name="Vollmer S.V."/>
        </authorList>
    </citation>
    <scope>NUCLEOTIDE SEQUENCE</scope>
    <source>
        <strain evidence="2">K2</strain>
    </source>
</reference>
<comment type="caution">
    <text evidence="2">The sequence shown here is derived from an EMBL/GenBank/DDBJ whole genome shotgun (WGS) entry which is preliminary data.</text>
</comment>
<evidence type="ECO:0008006" key="4">
    <source>
        <dbReference type="Google" id="ProtNLM"/>
    </source>
</evidence>
<keyword evidence="3" id="KW-1185">Reference proteome</keyword>